<dbReference type="Proteomes" id="UP000266841">
    <property type="component" value="Unassembled WGS sequence"/>
</dbReference>
<dbReference type="eggNOG" id="KOG1848">
    <property type="taxonomic scope" value="Eukaryota"/>
</dbReference>
<protein>
    <submittedName>
        <fullName evidence="2">Uncharacterized protein</fullName>
    </submittedName>
</protein>
<keyword evidence="3" id="KW-1185">Reference proteome</keyword>
<dbReference type="InterPro" id="IPR016024">
    <property type="entry name" value="ARM-type_fold"/>
</dbReference>
<dbReference type="OrthoDB" id="294853at2759"/>
<comment type="caution">
    <text evidence="2">The sequence shown here is derived from an EMBL/GenBank/DDBJ whole genome shotgun (WGS) entry which is preliminary data.</text>
</comment>
<dbReference type="AlphaFoldDB" id="K3W4G3"/>
<evidence type="ECO:0000313" key="2">
    <source>
        <dbReference type="EMBL" id="EJK77889.1"/>
    </source>
</evidence>
<dbReference type="SUPFAM" id="SSF48371">
    <property type="entry name" value="ARM repeat"/>
    <property type="match status" value="1"/>
</dbReference>
<accession>K3W4G3</accession>
<gene>
    <name evidence="2" type="ORF">THAOC_00246</name>
</gene>
<evidence type="ECO:0000313" key="3">
    <source>
        <dbReference type="Proteomes" id="UP000266841"/>
    </source>
</evidence>
<feature type="non-terminal residue" evidence="2">
    <location>
        <position position="317"/>
    </location>
</feature>
<organism evidence="2 3">
    <name type="scientific">Thalassiosira oceanica</name>
    <name type="common">Marine diatom</name>
    <dbReference type="NCBI Taxonomy" id="159749"/>
    <lineage>
        <taxon>Eukaryota</taxon>
        <taxon>Sar</taxon>
        <taxon>Stramenopiles</taxon>
        <taxon>Ochrophyta</taxon>
        <taxon>Bacillariophyta</taxon>
        <taxon>Coscinodiscophyceae</taxon>
        <taxon>Thalassiosirophycidae</taxon>
        <taxon>Thalassiosirales</taxon>
        <taxon>Thalassiosiraceae</taxon>
        <taxon>Thalassiosira</taxon>
    </lineage>
</organism>
<sequence length="317" mass="35077">MASWTVASAFEADSSDLSDEAKVVVMCSVLTQYQHVYDNSVESDKCDINYGEASAAMRYDIITSVLDSGLRAAAQMESSSSRDFFDGIWDRIIATVDKLLLPSSSNRYAGYAYHSKHYLRIVAIVLDHLPKRKHVMAEPMLENGADRAVAVAFECNAKKENGDNELYTKAADGAVHVFLSCFMGLCQKMPSSPAISSLTNQIIGDTLDTEGQDMNDQNRTRHNFALAVCESLRTTPSQDLLISLFPLLCQLTNASSDSLRMAAGRILSSLNLSEAISRERARADVAERRANDIEEENIAMLEEIEDLQAQNEELERQ</sequence>
<reference evidence="2 3" key="1">
    <citation type="journal article" date="2012" name="Genome Biol.">
        <title>Genome and low-iron response of an oceanic diatom adapted to chronic iron limitation.</title>
        <authorList>
            <person name="Lommer M."/>
            <person name="Specht M."/>
            <person name="Roy A.S."/>
            <person name="Kraemer L."/>
            <person name="Andreson R."/>
            <person name="Gutowska M.A."/>
            <person name="Wolf J."/>
            <person name="Bergner S.V."/>
            <person name="Schilhabel M.B."/>
            <person name="Klostermeier U.C."/>
            <person name="Beiko R.G."/>
            <person name="Rosenstiel P."/>
            <person name="Hippler M."/>
            <person name="Laroche J."/>
        </authorList>
    </citation>
    <scope>NUCLEOTIDE SEQUENCE [LARGE SCALE GENOMIC DNA]</scope>
    <source>
        <strain evidence="2 3">CCMP1005</strain>
    </source>
</reference>
<evidence type="ECO:0000256" key="1">
    <source>
        <dbReference type="SAM" id="Coils"/>
    </source>
</evidence>
<feature type="coiled-coil region" evidence="1">
    <location>
        <begin position="276"/>
        <end position="317"/>
    </location>
</feature>
<keyword evidence="1" id="KW-0175">Coiled coil</keyword>
<proteinExistence type="predicted"/>
<dbReference type="EMBL" id="AGNL01000291">
    <property type="protein sequence ID" value="EJK77889.1"/>
    <property type="molecule type" value="Genomic_DNA"/>
</dbReference>
<name>K3W4G3_THAOC</name>